<dbReference type="NCBIfam" id="NF038126">
    <property type="entry name" value="PEP_CTERM_FxDxF"/>
    <property type="match status" value="1"/>
</dbReference>
<evidence type="ECO:0000256" key="1">
    <source>
        <dbReference type="SAM" id="SignalP"/>
    </source>
</evidence>
<sequence>MKVGSKISTALAGAALVFAANAHAYYDDLDVIPSGENTHNLLFPGAFTDYLRFSVGESSISLLDASGQVVGSVNDMPNSVNLAGMVLLSVNIDDLAVDLYSASASTCSYANQNCTGTLVASLGSGDNISFTTPALDPGYYFFKVTGNTTGIAGQYSYSVAAVPEPGELAMMLSGLGLLGFMVHRRTTTQQGQPRA</sequence>
<evidence type="ECO:0000259" key="2">
    <source>
        <dbReference type="Pfam" id="PF07589"/>
    </source>
</evidence>
<dbReference type="NCBIfam" id="TIGR02595">
    <property type="entry name" value="PEP_CTERM"/>
    <property type="match status" value="1"/>
</dbReference>
<name>A0A4R1BKR7_9PROT</name>
<evidence type="ECO:0000313" key="4">
    <source>
        <dbReference type="Proteomes" id="UP000295443"/>
    </source>
</evidence>
<gene>
    <name evidence="3" type="ORF">EZJ19_03175</name>
</gene>
<reference evidence="3 4" key="1">
    <citation type="submission" date="2019-03" db="EMBL/GenBank/DDBJ databases">
        <title>Genome sequence of Thiobacillaceae bacterium LSR1, a sulfur-oxidizing bacterium isolated from freshwater sediment.</title>
        <authorList>
            <person name="Li S."/>
        </authorList>
    </citation>
    <scope>NUCLEOTIDE SEQUENCE [LARGE SCALE GENOMIC DNA]</scope>
    <source>
        <strain evidence="3 4">LSR1</strain>
    </source>
</reference>
<dbReference type="RefSeq" id="WP_131444845.1">
    <property type="nucleotide sequence ID" value="NZ_SJZB01000013.1"/>
</dbReference>
<dbReference type="Proteomes" id="UP000295443">
    <property type="component" value="Unassembled WGS sequence"/>
</dbReference>
<dbReference type="InterPro" id="IPR013424">
    <property type="entry name" value="Ice-binding_C"/>
</dbReference>
<proteinExistence type="predicted"/>
<dbReference type="AlphaFoldDB" id="A0A4R1BKR7"/>
<keyword evidence="1" id="KW-0732">Signal</keyword>
<feature type="domain" description="Ice-binding protein C-terminal" evidence="2">
    <location>
        <begin position="161"/>
        <end position="185"/>
    </location>
</feature>
<accession>A0A4R1BKR7</accession>
<dbReference type="EMBL" id="SJZB01000013">
    <property type="protein sequence ID" value="TCJ17926.1"/>
    <property type="molecule type" value="Genomic_DNA"/>
</dbReference>
<keyword evidence="4" id="KW-1185">Reference proteome</keyword>
<evidence type="ECO:0000313" key="3">
    <source>
        <dbReference type="EMBL" id="TCJ17926.1"/>
    </source>
</evidence>
<feature type="signal peptide" evidence="1">
    <location>
        <begin position="1"/>
        <end position="24"/>
    </location>
</feature>
<organism evidence="3 4">
    <name type="scientific">Parasulfuritortus cantonensis</name>
    <dbReference type="NCBI Taxonomy" id="2528202"/>
    <lineage>
        <taxon>Bacteria</taxon>
        <taxon>Pseudomonadati</taxon>
        <taxon>Pseudomonadota</taxon>
        <taxon>Betaproteobacteria</taxon>
        <taxon>Nitrosomonadales</taxon>
        <taxon>Thiobacillaceae</taxon>
        <taxon>Parasulfuritortus</taxon>
    </lineage>
</organism>
<dbReference type="Pfam" id="PF07589">
    <property type="entry name" value="PEP-CTERM"/>
    <property type="match status" value="1"/>
</dbReference>
<protein>
    <submittedName>
        <fullName evidence="3">PEP-CTERM sorting domain-containing protein</fullName>
    </submittedName>
</protein>
<feature type="chain" id="PRO_5020263059" evidence="1">
    <location>
        <begin position="25"/>
        <end position="195"/>
    </location>
</feature>
<comment type="caution">
    <text evidence="3">The sequence shown here is derived from an EMBL/GenBank/DDBJ whole genome shotgun (WGS) entry which is preliminary data.</text>
</comment>